<dbReference type="PANTHER" id="PTHR43283">
    <property type="entry name" value="BETA-LACTAMASE-RELATED"/>
    <property type="match status" value="1"/>
</dbReference>
<dbReference type="PROSITE" id="PS51318">
    <property type="entry name" value="TAT"/>
    <property type="match status" value="1"/>
</dbReference>
<feature type="signal peptide" evidence="1">
    <location>
        <begin position="1"/>
        <end position="23"/>
    </location>
</feature>
<evidence type="ECO:0000259" key="2">
    <source>
        <dbReference type="Pfam" id="PF00144"/>
    </source>
</evidence>
<dbReference type="InterPro" id="IPR012338">
    <property type="entry name" value="Beta-lactam/transpept-like"/>
</dbReference>
<gene>
    <name evidence="3" type="ORF">GON01_12265</name>
</gene>
<evidence type="ECO:0000313" key="4">
    <source>
        <dbReference type="Proteomes" id="UP000441389"/>
    </source>
</evidence>
<dbReference type="InterPro" id="IPR006311">
    <property type="entry name" value="TAT_signal"/>
</dbReference>
<dbReference type="AlphaFoldDB" id="A0A6I4J3L8"/>
<organism evidence="3 4">
    <name type="scientific">Sphingomonas horti</name>
    <dbReference type="NCBI Taxonomy" id="2682842"/>
    <lineage>
        <taxon>Bacteria</taxon>
        <taxon>Pseudomonadati</taxon>
        <taxon>Pseudomonadota</taxon>
        <taxon>Alphaproteobacteria</taxon>
        <taxon>Sphingomonadales</taxon>
        <taxon>Sphingomonadaceae</taxon>
        <taxon>Sphingomonas</taxon>
    </lineage>
</organism>
<sequence>MKASRRAFIGGAAGLALASPAMAEIGTAVPPPLRAALEAIRAYGEAHRQWMGLPALTLSVFTPGGFSTAMHFGLARPDAQAPVTGETLFQIGSISKCMTAAVIHQQAADGKLRLDADIRPLLPEVAWPAEAPLAVQQVLDHVAGLPSEAPPFVAEGLWLGFAPGSHWSYSNLGYACLGMLAERIDGTTLDRIFEKRLFAPLGMRRTRGAIASADRMLYAQGYEPAVLDRPFLRGAPLAPAAWIDESSGAGCVASTAADMVLFLRELGVAATGKGGLGLDPARGRAFASHAVASAPPGMSYGNGLMHVADEGRAYLHHTGGMVSFSSSFHLDPADGIGAFASASISYMPEYRPRALTLYAIKALRAALAGAAIPAPPPFEKPLPNAQDYAGRYSGGRRTFEVRAAPRLTLVAGGTEASLIPIDEDVFVCGHPAFADWPLQFDRTGPSVTGAGWGAEGFTRDGAGAKIAASDPALARHAGKYVNDSPWLGVARIVERGGRLWGGGFVPMTPIADGVWRFGKEEWSPERVSFANMLGGHPHTMIFSGHRFERRDI</sequence>
<dbReference type="InterPro" id="IPR001466">
    <property type="entry name" value="Beta-lactam-related"/>
</dbReference>
<dbReference type="Proteomes" id="UP000441389">
    <property type="component" value="Unassembled WGS sequence"/>
</dbReference>
<dbReference type="Gene3D" id="3.40.710.10">
    <property type="entry name" value="DD-peptidase/beta-lactamase superfamily"/>
    <property type="match status" value="1"/>
</dbReference>
<keyword evidence="1" id="KW-0732">Signal</keyword>
<name>A0A6I4J3L8_9SPHN</name>
<comment type="caution">
    <text evidence="3">The sequence shown here is derived from an EMBL/GenBank/DDBJ whole genome shotgun (WGS) entry which is preliminary data.</text>
</comment>
<dbReference type="PANTHER" id="PTHR43283:SF3">
    <property type="entry name" value="BETA-LACTAMASE FAMILY PROTEIN (AFU_ORTHOLOGUE AFUA_5G07500)"/>
    <property type="match status" value="1"/>
</dbReference>
<reference evidence="3 4" key="1">
    <citation type="submission" date="2019-12" db="EMBL/GenBank/DDBJ databases">
        <authorList>
            <person name="Huq M.A."/>
        </authorList>
    </citation>
    <scope>NUCLEOTIDE SEQUENCE [LARGE SCALE GENOMIC DNA]</scope>
    <source>
        <strain evidence="3 4">MAH-20</strain>
    </source>
</reference>
<evidence type="ECO:0000313" key="3">
    <source>
        <dbReference type="EMBL" id="MVO78703.1"/>
    </source>
</evidence>
<keyword evidence="4" id="KW-1185">Reference proteome</keyword>
<dbReference type="RefSeq" id="WP_157027668.1">
    <property type="nucleotide sequence ID" value="NZ_WQMS01000014.1"/>
</dbReference>
<dbReference type="GO" id="GO:0016787">
    <property type="term" value="F:hydrolase activity"/>
    <property type="evidence" value="ECO:0007669"/>
    <property type="project" value="UniProtKB-KW"/>
</dbReference>
<keyword evidence="3" id="KW-0378">Hydrolase</keyword>
<dbReference type="EMBL" id="WQMS01000014">
    <property type="protein sequence ID" value="MVO78703.1"/>
    <property type="molecule type" value="Genomic_DNA"/>
</dbReference>
<proteinExistence type="predicted"/>
<dbReference type="SUPFAM" id="SSF56601">
    <property type="entry name" value="beta-lactamase/transpeptidase-like"/>
    <property type="match status" value="1"/>
</dbReference>
<evidence type="ECO:0000256" key="1">
    <source>
        <dbReference type="SAM" id="SignalP"/>
    </source>
</evidence>
<accession>A0A6I4J3L8</accession>
<feature type="domain" description="Beta-lactamase-related" evidence="2">
    <location>
        <begin position="53"/>
        <end position="359"/>
    </location>
</feature>
<feature type="chain" id="PRO_5026159910" evidence="1">
    <location>
        <begin position="24"/>
        <end position="552"/>
    </location>
</feature>
<protein>
    <submittedName>
        <fullName evidence="3">Serine hydrolase</fullName>
    </submittedName>
</protein>
<dbReference type="Pfam" id="PF00144">
    <property type="entry name" value="Beta-lactamase"/>
    <property type="match status" value="1"/>
</dbReference>
<dbReference type="InterPro" id="IPR050789">
    <property type="entry name" value="Diverse_Enzym_Activities"/>
</dbReference>